<dbReference type="Gene3D" id="1.10.30.50">
    <property type="match status" value="1"/>
</dbReference>
<comment type="caution">
    <text evidence="1">The sequence shown here is derived from an EMBL/GenBank/DDBJ whole genome shotgun (WGS) entry which is preliminary data.</text>
</comment>
<name>A0A7W8LLJ9_9SPIR</name>
<gene>
    <name evidence="1" type="ORF">HNP76_000767</name>
</gene>
<dbReference type="Proteomes" id="UP000518887">
    <property type="component" value="Unassembled WGS sequence"/>
</dbReference>
<dbReference type="RefSeq" id="WP_184657687.1">
    <property type="nucleotide sequence ID" value="NZ_CP031518.1"/>
</dbReference>
<sequence>MAGTVKRTNLGDAANIFVRCMLSDISDLLGGFSKEELKRTLEYFDYKCPYTGEDISVEYENGKWVLDHLIPHNRESVGLNLYGNIIVTTRTTNSAKAAKSFEDFIRFETKGTDEEKEKRIQKIRNFQKESGYFNKVKNIDEIKELCKNEYDFIQNRLREHNADYESILGIKREVFENHSKRVFIANPIKKDISKSMTTKNSIVKISKNQAIQILRSGGVPVSGQITFSSENSGVYKYWANPSVNYIYNDWWLILNDIDNRTLYAFFIPANSIQEEKILVRTDKPELIDIQINYDDDLFMDSRSKICFKKWLKKDLKY</sequence>
<dbReference type="EMBL" id="JACHFQ010000002">
    <property type="protein sequence ID" value="MBB5225423.1"/>
    <property type="molecule type" value="Genomic_DNA"/>
</dbReference>
<keyword evidence="2" id="KW-1185">Reference proteome</keyword>
<evidence type="ECO:0000313" key="1">
    <source>
        <dbReference type="EMBL" id="MBB5225423.1"/>
    </source>
</evidence>
<evidence type="ECO:0008006" key="3">
    <source>
        <dbReference type="Google" id="ProtNLM"/>
    </source>
</evidence>
<reference evidence="1 2" key="1">
    <citation type="submission" date="2020-08" db="EMBL/GenBank/DDBJ databases">
        <title>Genomic Encyclopedia of Type Strains, Phase IV (KMG-IV): sequencing the most valuable type-strain genomes for metagenomic binning, comparative biology and taxonomic classification.</title>
        <authorList>
            <person name="Goeker M."/>
        </authorList>
    </citation>
    <scope>NUCLEOTIDE SEQUENCE [LARGE SCALE GENOMIC DNA]</scope>
    <source>
        <strain evidence="1 2">DSM 103462</strain>
    </source>
</reference>
<dbReference type="AlphaFoldDB" id="A0A7W8LLJ9"/>
<evidence type="ECO:0000313" key="2">
    <source>
        <dbReference type="Proteomes" id="UP000518887"/>
    </source>
</evidence>
<organism evidence="1 2">
    <name type="scientific">Treponema ruminis</name>
    <dbReference type="NCBI Taxonomy" id="744515"/>
    <lineage>
        <taxon>Bacteria</taxon>
        <taxon>Pseudomonadati</taxon>
        <taxon>Spirochaetota</taxon>
        <taxon>Spirochaetia</taxon>
        <taxon>Spirochaetales</taxon>
        <taxon>Treponemataceae</taxon>
        <taxon>Treponema</taxon>
    </lineage>
</organism>
<proteinExistence type="predicted"/>
<accession>A0A7W8LLJ9</accession>
<protein>
    <recommendedName>
        <fullName evidence="3">HNH endonuclease</fullName>
    </recommendedName>
</protein>